<comment type="caution">
    <text evidence="1">The sequence shown here is derived from an EMBL/GenBank/DDBJ whole genome shotgun (WGS) entry which is preliminary data.</text>
</comment>
<keyword evidence="2" id="KW-1185">Reference proteome</keyword>
<evidence type="ECO:0000313" key="2">
    <source>
        <dbReference type="Proteomes" id="UP001457282"/>
    </source>
</evidence>
<dbReference type="AlphaFoldDB" id="A0AAW1X7D3"/>
<dbReference type="EMBL" id="JBEDUW010000004">
    <property type="protein sequence ID" value="KAK9932434.1"/>
    <property type="molecule type" value="Genomic_DNA"/>
</dbReference>
<accession>A0AAW1X7D3</accession>
<proteinExistence type="predicted"/>
<sequence>MGNGDGVERCTSRIGAASQSMGHGTDWVAVVLDGRLIEDGLGRRHGLGTDWVTGLDGGGRAESRMRGGSIEQIGGLVTGLPMAKTSWSGLE</sequence>
<organism evidence="1 2">
    <name type="scientific">Rubus argutus</name>
    <name type="common">Southern blackberry</name>
    <dbReference type="NCBI Taxonomy" id="59490"/>
    <lineage>
        <taxon>Eukaryota</taxon>
        <taxon>Viridiplantae</taxon>
        <taxon>Streptophyta</taxon>
        <taxon>Embryophyta</taxon>
        <taxon>Tracheophyta</taxon>
        <taxon>Spermatophyta</taxon>
        <taxon>Magnoliopsida</taxon>
        <taxon>eudicotyledons</taxon>
        <taxon>Gunneridae</taxon>
        <taxon>Pentapetalae</taxon>
        <taxon>rosids</taxon>
        <taxon>fabids</taxon>
        <taxon>Rosales</taxon>
        <taxon>Rosaceae</taxon>
        <taxon>Rosoideae</taxon>
        <taxon>Rosoideae incertae sedis</taxon>
        <taxon>Rubus</taxon>
    </lineage>
</organism>
<reference evidence="1 2" key="1">
    <citation type="journal article" date="2023" name="G3 (Bethesda)">
        <title>A chromosome-length genome assembly and annotation of blackberry (Rubus argutus, cv. 'Hillquist').</title>
        <authorList>
            <person name="Bruna T."/>
            <person name="Aryal R."/>
            <person name="Dudchenko O."/>
            <person name="Sargent D.J."/>
            <person name="Mead D."/>
            <person name="Buti M."/>
            <person name="Cavallini A."/>
            <person name="Hytonen T."/>
            <person name="Andres J."/>
            <person name="Pham M."/>
            <person name="Weisz D."/>
            <person name="Mascagni F."/>
            <person name="Usai G."/>
            <person name="Natali L."/>
            <person name="Bassil N."/>
            <person name="Fernandez G.E."/>
            <person name="Lomsadze A."/>
            <person name="Armour M."/>
            <person name="Olukolu B."/>
            <person name="Poorten T."/>
            <person name="Britton C."/>
            <person name="Davik J."/>
            <person name="Ashrafi H."/>
            <person name="Aiden E.L."/>
            <person name="Borodovsky M."/>
            <person name="Worthington M."/>
        </authorList>
    </citation>
    <scope>NUCLEOTIDE SEQUENCE [LARGE SCALE GENOMIC DNA]</scope>
    <source>
        <strain evidence="1">PI 553951</strain>
    </source>
</reference>
<evidence type="ECO:0000313" key="1">
    <source>
        <dbReference type="EMBL" id="KAK9932434.1"/>
    </source>
</evidence>
<name>A0AAW1X7D3_RUBAR</name>
<dbReference type="Proteomes" id="UP001457282">
    <property type="component" value="Unassembled WGS sequence"/>
</dbReference>
<gene>
    <name evidence="1" type="ORF">M0R45_019672</name>
</gene>
<protein>
    <submittedName>
        <fullName evidence="1">Uncharacterized protein</fullName>
    </submittedName>
</protein>